<evidence type="ECO:0000313" key="3">
    <source>
        <dbReference type="Proteomes" id="UP000250557"/>
    </source>
</evidence>
<protein>
    <submittedName>
        <fullName evidence="1">PRTRC system protein B</fullName>
    </submittedName>
</protein>
<reference evidence="1 3" key="1">
    <citation type="submission" date="2019-08" db="EMBL/GenBank/DDBJ databases">
        <title>Comparative genome analysis confer to the adaptation heavy metal polluted environment.</title>
        <authorList>
            <person name="Li Y."/>
        </authorList>
    </citation>
    <scope>NUCLEOTIDE SEQUENCE [LARGE SCALE GENOMIC DNA]</scope>
    <source>
        <strain evidence="1 3">P2</strain>
    </source>
</reference>
<sequence length="242" mass="27596">MKNLTHNFSNLYQPVKSLLIYTKQTEEDKDTSSVYVESYDIGRLGNPINAHPLSVKEMLALSSIFQSAQEFKTGFLRCKGVMPNKVLYVNAEQEGYAIWFSPPQEVPLYFSNALGIQSGKGKVPAMVWKAGRDSLSVYALKGHRKPVGNTALYHAPFFNVSTDGKVCMGNVRINIGKTVRLEDFMEQWEKYFWNSYFSHLMGEFNPVTENIVQLWQKQVATDRVFPCESLKANQRTLKTLFI</sequence>
<evidence type="ECO:0000313" key="2">
    <source>
        <dbReference type="EMBL" id="QTE49540.1"/>
    </source>
</evidence>
<name>A0AAE6JLE3_9SPHI</name>
<dbReference type="RefSeq" id="WP_112653861.1">
    <property type="nucleotide sequence ID" value="NZ_CP043451.1"/>
</dbReference>
<dbReference type="EMBL" id="CP071880">
    <property type="protein sequence ID" value="QTE49540.1"/>
    <property type="molecule type" value="Genomic_DNA"/>
</dbReference>
<evidence type="ECO:0000313" key="1">
    <source>
        <dbReference type="EMBL" id="QEM07889.1"/>
    </source>
</evidence>
<reference evidence="2 4" key="2">
    <citation type="submission" date="2021-03" db="EMBL/GenBank/DDBJ databases">
        <title>Mucilaginibacter strains isolated from gold and copper mining confer multi heavy-metal resistance.</title>
        <authorList>
            <person name="Li Y."/>
        </authorList>
    </citation>
    <scope>NUCLEOTIDE SEQUENCE [LARGE SCALE GENOMIC DNA]</scope>
    <source>
        <strain evidence="2 4">P2-4</strain>
    </source>
</reference>
<accession>A0AAE6JLE3</accession>
<dbReference type="Proteomes" id="UP000663940">
    <property type="component" value="Chromosome"/>
</dbReference>
<dbReference type="InterPro" id="IPR032787">
    <property type="entry name" value="Prok-E2_D"/>
</dbReference>
<proteinExistence type="predicted"/>
<organism evidence="1 3">
    <name type="scientific">Mucilaginibacter rubeus</name>
    <dbReference type="NCBI Taxonomy" id="2027860"/>
    <lineage>
        <taxon>Bacteria</taxon>
        <taxon>Pseudomonadati</taxon>
        <taxon>Bacteroidota</taxon>
        <taxon>Sphingobacteriia</taxon>
        <taxon>Sphingobacteriales</taxon>
        <taxon>Sphingobacteriaceae</taxon>
        <taxon>Mucilaginibacter</taxon>
    </lineage>
</organism>
<dbReference type="Proteomes" id="UP000250557">
    <property type="component" value="Chromosome"/>
</dbReference>
<gene>
    <name evidence="1" type="ORF">DIU31_031920</name>
    <name evidence="2" type="ORF">J3L21_29090</name>
</gene>
<dbReference type="EMBL" id="CP043451">
    <property type="protein sequence ID" value="QEM07889.1"/>
    <property type="molecule type" value="Genomic_DNA"/>
</dbReference>
<dbReference type="Pfam" id="PF14460">
    <property type="entry name" value="Prok-E2_D"/>
    <property type="match status" value="1"/>
</dbReference>
<keyword evidence="4" id="KW-1185">Reference proteome</keyword>
<evidence type="ECO:0000313" key="4">
    <source>
        <dbReference type="Proteomes" id="UP000663940"/>
    </source>
</evidence>
<dbReference type="AlphaFoldDB" id="A0AAE6JLE3"/>